<gene>
    <name evidence="1" type="ORF">I5Q09_17710</name>
</gene>
<dbReference type="Proteomes" id="UP000638986">
    <property type="component" value="Unassembled WGS sequence"/>
</dbReference>
<reference evidence="1 2" key="1">
    <citation type="submission" date="2020-11" db="EMBL/GenBank/DDBJ databases">
        <title>Enhanced detection system for hospital associated transmission using whole genome sequencing surveillance.</title>
        <authorList>
            <person name="Harrison L.H."/>
            <person name="Van Tyne D."/>
            <person name="Marsh J.W."/>
            <person name="Griffith M.P."/>
            <person name="Snyder D.J."/>
            <person name="Cooper V.S."/>
            <person name="Mustapha M."/>
        </authorList>
    </citation>
    <scope>NUCLEOTIDE SEQUENCE [LARGE SCALE GENOMIC DNA]</scope>
    <source>
        <strain evidence="1 2">PSB00013</strain>
    </source>
</reference>
<accession>A0ABS0MUX7</accession>
<proteinExistence type="predicted"/>
<evidence type="ECO:0000313" key="1">
    <source>
        <dbReference type="EMBL" id="MBH3440522.1"/>
    </source>
</evidence>
<sequence>MTQWKVIDADGRAFVVEAQTYVQDSISARFYVGAELVKEIPRAVFVERVIE</sequence>
<dbReference type="EMBL" id="JADTXM010000012">
    <property type="protein sequence ID" value="MBH3440522.1"/>
    <property type="molecule type" value="Genomic_DNA"/>
</dbReference>
<name>A0ABS0MUX7_PSELU</name>
<dbReference type="RefSeq" id="WP_197872926.1">
    <property type="nucleotide sequence ID" value="NZ_JADTXM010000012.1"/>
</dbReference>
<comment type="caution">
    <text evidence="1">The sequence shown here is derived from an EMBL/GenBank/DDBJ whole genome shotgun (WGS) entry which is preliminary data.</text>
</comment>
<protein>
    <submittedName>
        <fullName evidence="1">Uncharacterized protein</fullName>
    </submittedName>
</protein>
<evidence type="ECO:0000313" key="2">
    <source>
        <dbReference type="Proteomes" id="UP000638986"/>
    </source>
</evidence>
<organism evidence="1 2">
    <name type="scientific">Pseudomonas luteola</name>
    <dbReference type="NCBI Taxonomy" id="47886"/>
    <lineage>
        <taxon>Bacteria</taxon>
        <taxon>Pseudomonadati</taxon>
        <taxon>Pseudomonadota</taxon>
        <taxon>Gammaproteobacteria</taxon>
        <taxon>Pseudomonadales</taxon>
        <taxon>Pseudomonadaceae</taxon>
        <taxon>Pseudomonas</taxon>
    </lineage>
</organism>